<sequence>MTTDFLLPVVDEDFYPDIPAKLLEQGKHKKLDIMLGVCQHEAFLWNFGHLHHNQSTSYYVNHFKNSLQSTLQGFSKNALKTAMDLYLPECTPNFIEALRPTIEFQTDKYWSCETAKLARSWSTRSVGRTYLYRFSYAPPLDLLLYYPQGSFGFAAHAADLVATFGYPIKNRLFPDEDRILSSRMIAYWTNFAKNGDPNVGVERIEYNKKEFQNLTCWPQFTKNSESYIEFKHLYEVAIGKNIRQKYCEFWNDPEGFTQK</sequence>
<evidence type="ECO:0000256" key="1">
    <source>
        <dbReference type="ARBA" id="ARBA00005964"/>
    </source>
</evidence>
<organism evidence="4 5">
    <name type="scientific">Paramuricea clavata</name>
    <name type="common">Red gorgonian</name>
    <name type="synonym">Violescent sea-whip</name>
    <dbReference type="NCBI Taxonomy" id="317549"/>
    <lineage>
        <taxon>Eukaryota</taxon>
        <taxon>Metazoa</taxon>
        <taxon>Cnidaria</taxon>
        <taxon>Anthozoa</taxon>
        <taxon>Octocorallia</taxon>
        <taxon>Malacalcyonacea</taxon>
        <taxon>Plexauridae</taxon>
        <taxon>Paramuricea</taxon>
    </lineage>
</organism>
<dbReference type="PANTHER" id="PTHR43918">
    <property type="entry name" value="ACETYLCHOLINESTERASE"/>
    <property type="match status" value="1"/>
</dbReference>
<dbReference type="PANTHER" id="PTHR43918:SF4">
    <property type="entry name" value="CARBOXYLIC ESTER HYDROLASE"/>
    <property type="match status" value="1"/>
</dbReference>
<comment type="caution">
    <text evidence="4">The sequence shown here is derived from an EMBL/GenBank/DDBJ whole genome shotgun (WGS) entry which is preliminary data.</text>
</comment>
<accession>A0A7D9LUU4</accession>
<protein>
    <submittedName>
        <fullName evidence="4">Uncharacterized protein</fullName>
    </submittedName>
</protein>
<dbReference type="OrthoDB" id="19653at2759"/>
<evidence type="ECO:0000313" key="5">
    <source>
        <dbReference type="Proteomes" id="UP001152795"/>
    </source>
</evidence>
<proteinExistence type="inferred from homology"/>
<dbReference type="AlphaFoldDB" id="A0A7D9LUU4"/>
<evidence type="ECO:0000313" key="4">
    <source>
        <dbReference type="EMBL" id="CAB4039822.1"/>
    </source>
</evidence>
<comment type="similarity">
    <text evidence="1">Belongs to the type-B carboxylesterase/lipase family.</text>
</comment>
<dbReference type="InterPro" id="IPR050654">
    <property type="entry name" value="AChE-related_enzymes"/>
</dbReference>
<dbReference type="Proteomes" id="UP001152795">
    <property type="component" value="Unassembled WGS sequence"/>
</dbReference>
<dbReference type="EMBL" id="CACRXK020025919">
    <property type="protein sequence ID" value="CAB4039822.1"/>
    <property type="molecule type" value="Genomic_DNA"/>
</dbReference>
<gene>
    <name evidence="4" type="ORF">PACLA_8A018023</name>
</gene>
<dbReference type="Pfam" id="PF00135">
    <property type="entry name" value="COesterase"/>
    <property type="match status" value="1"/>
</dbReference>
<keyword evidence="5" id="KW-1185">Reference proteome</keyword>
<dbReference type="InterPro" id="IPR002018">
    <property type="entry name" value="CarbesteraseB"/>
</dbReference>
<keyword evidence="3" id="KW-0378">Hydrolase</keyword>
<dbReference type="InterPro" id="IPR029058">
    <property type="entry name" value="AB_hydrolase_fold"/>
</dbReference>
<dbReference type="SUPFAM" id="SSF53474">
    <property type="entry name" value="alpha/beta-Hydrolases"/>
    <property type="match status" value="1"/>
</dbReference>
<dbReference type="Gene3D" id="3.40.50.1820">
    <property type="entry name" value="alpha/beta hydrolase"/>
    <property type="match status" value="1"/>
</dbReference>
<keyword evidence="2" id="KW-0719">Serine esterase</keyword>
<evidence type="ECO:0000256" key="2">
    <source>
        <dbReference type="ARBA" id="ARBA00022487"/>
    </source>
</evidence>
<dbReference type="GO" id="GO:0052689">
    <property type="term" value="F:carboxylic ester hydrolase activity"/>
    <property type="evidence" value="ECO:0007669"/>
    <property type="project" value="UniProtKB-KW"/>
</dbReference>
<evidence type="ECO:0000256" key="3">
    <source>
        <dbReference type="ARBA" id="ARBA00022801"/>
    </source>
</evidence>
<name>A0A7D9LUU4_PARCT</name>
<reference evidence="4" key="1">
    <citation type="submission" date="2020-04" db="EMBL/GenBank/DDBJ databases">
        <authorList>
            <person name="Alioto T."/>
            <person name="Alioto T."/>
            <person name="Gomez Garrido J."/>
        </authorList>
    </citation>
    <scope>NUCLEOTIDE SEQUENCE</scope>
    <source>
        <strain evidence="4">A484AB</strain>
    </source>
</reference>